<name>A0A1W6JYT9_9CREN</name>
<dbReference type="InterPro" id="IPR052349">
    <property type="entry name" value="Metallo-hydrolase_Enzymes"/>
</dbReference>
<evidence type="ECO:0000313" key="1">
    <source>
        <dbReference type="EMBL" id="ARM75405.1"/>
    </source>
</evidence>
<dbReference type="PANTHER" id="PTHR32027">
    <property type="entry name" value="CYTOSINE DEAMINASE"/>
    <property type="match status" value="1"/>
</dbReference>
<dbReference type="Gene3D" id="3.20.20.140">
    <property type="entry name" value="Metal-dependent hydrolases"/>
    <property type="match status" value="1"/>
</dbReference>
<dbReference type="GO" id="GO:0016814">
    <property type="term" value="F:hydrolase activity, acting on carbon-nitrogen (but not peptide) bonds, in cyclic amidines"/>
    <property type="evidence" value="ECO:0007669"/>
    <property type="project" value="TreeGrafter"/>
</dbReference>
<dbReference type="InterPro" id="IPR011059">
    <property type="entry name" value="Metal-dep_hydrolase_composite"/>
</dbReference>
<protein>
    <recommendedName>
        <fullName evidence="3">Amidohydrolase-related domain-containing protein</fullName>
    </recommendedName>
</protein>
<dbReference type="STRING" id="282676.B6F84_04750"/>
<reference evidence="1 2" key="1">
    <citation type="submission" date="2017-03" db="EMBL/GenBank/DDBJ databases">
        <title>Sulfur activation and transportation mechanism of thermophilic Archaea Acidianus manzaensis YN-25.</title>
        <authorList>
            <person name="Ma Y."/>
            <person name="Yang Y."/>
            <person name="Xia J."/>
        </authorList>
    </citation>
    <scope>NUCLEOTIDE SEQUENCE [LARGE SCALE GENOMIC DNA]</scope>
    <source>
        <strain evidence="1 2">YN-25</strain>
    </source>
</reference>
<dbReference type="SUPFAM" id="SSF51556">
    <property type="entry name" value="Metallo-dependent hydrolases"/>
    <property type="match status" value="1"/>
</dbReference>
<dbReference type="Gene3D" id="2.30.40.10">
    <property type="entry name" value="Urease, subunit C, domain 1"/>
    <property type="match status" value="1"/>
</dbReference>
<dbReference type="Proteomes" id="UP000193404">
    <property type="component" value="Chromosome"/>
</dbReference>
<gene>
    <name evidence="1" type="ORF">B6F84_04750</name>
</gene>
<dbReference type="InterPro" id="IPR032466">
    <property type="entry name" value="Metal_Hydrolase"/>
</dbReference>
<accession>A0A1W6JYT9</accession>
<proteinExistence type="predicted"/>
<dbReference type="OrthoDB" id="42542at2157"/>
<dbReference type="AlphaFoldDB" id="A0A1W6JYT9"/>
<dbReference type="KEGG" id="aman:B6F84_04750"/>
<organism evidence="1 2">
    <name type="scientific">Acidianus manzaensis</name>
    <dbReference type="NCBI Taxonomy" id="282676"/>
    <lineage>
        <taxon>Archaea</taxon>
        <taxon>Thermoproteota</taxon>
        <taxon>Thermoprotei</taxon>
        <taxon>Sulfolobales</taxon>
        <taxon>Sulfolobaceae</taxon>
        <taxon>Acidianus</taxon>
    </lineage>
</organism>
<dbReference type="EMBL" id="CP020477">
    <property type="protein sequence ID" value="ARM75405.1"/>
    <property type="molecule type" value="Genomic_DNA"/>
</dbReference>
<dbReference type="PANTHER" id="PTHR32027:SF0">
    <property type="entry name" value="CYTOSINE DEAMINASE"/>
    <property type="match status" value="1"/>
</dbReference>
<sequence>MHSHLENAFIKIENESNTLEEAVEKWSKIRDSLSLQELKERIIKAALIELFYGTTHIRVHADTCSKNLKSVKASILAKEELKEYVDLQIVAFPEQGIFNCSEEEFKEACKIADIIGGKPEADEDREKHMRLISDIAYKLNKRIDVHIDQHDDKSKDSEFILKIAKTKVALSHLTALHYYSEEEAKELISLIKEKNASVISSPLTAFYLNGGNSYPMYRGVTRIKYLINSGINVSLGHDDIQNPFYPAGNGDMLQVLWIAMNIEKEFSPKMIELITVNAEKEFGNKNTDYIIFDAENLEEVMFTLPSRREVIRNGKVVAKSSQETKVLDLNPFEIMRKLSNFHQL</sequence>
<evidence type="ECO:0008006" key="3">
    <source>
        <dbReference type="Google" id="ProtNLM"/>
    </source>
</evidence>
<evidence type="ECO:0000313" key="2">
    <source>
        <dbReference type="Proteomes" id="UP000193404"/>
    </source>
</evidence>
<keyword evidence="2" id="KW-1185">Reference proteome</keyword>